<evidence type="ECO:0000313" key="3">
    <source>
        <dbReference type="EMBL" id="MBD3925251.1"/>
    </source>
</evidence>
<evidence type="ECO:0000259" key="2">
    <source>
        <dbReference type="SMART" id="SM00909"/>
    </source>
</evidence>
<keyword evidence="4" id="KW-1185">Reference proteome</keyword>
<organism evidence="3 4">
    <name type="scientific">Nocardioides cavernae</name>
    <dbReference type="NCBI Taxonomy" id="1921566"/>
    <lineage>
        <taxon>Bacteria</taxon>
        <taxon>Bacillati</taxon>
        <taxon>Actinomycetota</taxon>
        <taxon>Actinomycetes</taxon>
        <taxon>Propionibacteriales</taxon>
        <taxon>Nocardioidaceae</taxon>
        <taxon>Nocardioides</taxon>
    </lineage>
</organism>
<dbReference type="Pfam" id="PF10647">
    <property type="entry name" value="Gmad1"/>
    <property type="match status" value="1"/>
</dbReference>
<proteinExistence type="predicted"/>
<dbReference type="InterPro" id="IPR019606">
    <property type="entry name" value="GerMN"/>
</dbReference>
<feature type="domain" description="GerMN" evidence="2">
    <location>
        <begin position="204"/>
        <end position="293"/>
    </location>
</feature>
<name>A0ABR8NDE7_9ACTN</name>
<dbReference type="Pfam" id="PF10646">
    <property type="entry name" value="Germane"/>
    <property type="match status" value="1"/>
</dbReference>
<gene>
    <name evidence="3" type="ORF">IEZ26_11500</name>
</gene>
<evidence type="ECO:0000313" key="4">
    <source>
        <dbReference type="Proteomes" id="UP000618818"/>
    </source>
</evidence>
<feature type="region of interest" description="Disordered" evidence="1">
    <location>
        <begin position="35"/>
        <end position="61"/>
    </location>
</feature>
<sequence>MTRHRTVRVARVARVLGLVTVAALLAGCVRMPTSGPVVESEGTSGSQDAPGISFDPRPPQAGQATAEVVEGFFEAMKATPVSVSVARQFLSREAAEAWVPEQQIITYAELGDPTAGTSVRVPLTDVNTYDARGAWQRTSGGAILSLGLVKEDGEWRIDEVPDALIVPETWFDDWYERASLYYFDPTTEIMVPEPVFVPRGDQFASSLVRGLLTRSSSDLEDVTRSYFPPGTTHGLSVPITSGIAQVSLSGDPDAVDELTAQRMLAQLVWTLRQEPRIGAVQLSIGGRTIVGPSGSPQVSLQFGSGYDPNGVPATTDLFALDKGMVVTGPMGELAPTLGPLGQEESGYDLRSIGVSLSGVRLAGVTSTGSELVVAPTESPTGEVATVILGAVDLAAPHWDYRDRIWVLDRNNGRARVFQVVDGAAGEVVVPGLTGRRLTELIVSRDGSRLVAVVRTGKADRVVSVRVRHDSAGAVAGFTRPQVLPEPAEGTARIRDIAWRSPTTVSVLRDIITEGLSQVRTVSVDGAPGEISTGGTTSLRGRIRTLVSSPVELVEAYAVAGRSVFALTRPERSVPDLPPGLRSLTYVG</sequence>
<dbReference type="SMART" id="SM00909">
    <property type="entry name" value="Germane"/>
    <property type="match status" value="1"/>
</dbReference>
<protein>
    <submittedName>
        <fullName evidence="3">GerMN domain-containing protein</fullName>
    </submittedName>
</protein>
<dbReference type="EMBL" id="JACXYZ010000001">
    <property type="protein sequence ID" value="MBD3925251.1"/>
    <property type="molecule type" value="Genomic_DNA"/>
</dbReference>
<dbReference type="Proteomes" id="UP000618818">
    <property type="component" value="Unassembled WGS sequence"/>
</dbReference>
<dbReference type="RefSeq" id="WP_191194927.1">
    <property type="nucleotide sequence ID" value="NZ_JACXYZ010000001.1"/>
</dbReference>
<dbReference type="InterPro" id="IPR018910">
    <property type="entry name" value="LpqB_C"/>
</dbReference>
<dbReference type="InterPro" id="IPR059026">
    <property type="entry name" value="LpqB_N"/>
</dbReference>
<dbReference type="SUPFAM" id="SSF82171">
    <property type="entry name" value="DPP6 N-terminal domain-like"/>
    <property type="match status" value="1"/>
</dbReference>
<reference evidence="3 4" key="1">
    <citation type="submission" date="2020-09" db="EMBL/GenBank/DDBJ databases">
        <title>novel species in genus Nocardioides.</title>
        <authorList>
            <person name="Zhang G."/>
        </authorList>
    </citation>
    <scope>NUCLEOTIDE SEQUENCE [LARGE SCALE GENOMIC DNA]</scope>
    <source>
        <strain evidence="3 4">KCTC 39551</strain>
    </source>
</reference>
<accession>A0ABR8NDE7</accession>
<dbReference type="PROSITE" id="PS51257">
    <property type="entry name" value="PROKAR_LIPOPROTEIN"/>
    <property type="match status" value="1"/>
</dbReference>
<dbReference type="Pfam" id="PF25976">
    <property type="entry name" value="LpqB_N"/>
    <property type="match status" value="1"/>
</dbReference>
<evidence type="ECO:0000256" key="1">
    <source>
        <dbReference type="SAM" id="MobiDB-lite"/>
    </source>
</evidence>
<comment type="caution">
    <text evidence="3">The sequence shown here is derived from an EMBL/GenBank/DDBJ whole genome shotgun (WGS) entry which is preliminary data.</text>
</comment>